<name>A0A0E9VUQ4_ANGAN</name>
<evidence type="ECO:0000313" key="1">
    <source>
        <dbReference type="EMBL" id="JAH81884.1"/>
    </source>
</evidence>
<reference evidence="1" key="2">
    <citation type="journal article" date="2015" name="Fish Shellfish Immunol.">
        <title>Early steps in the European eel (Anguilla anguilla)-Vibrio vulnificus interaction in the gills: Role of the RtxA13 toxin.</title>
        <authorList>
            <person name="Callol A."/>
            <person name="Pajuelo D."/>
            <person name="Ebbesson L."/>
            <person name="Teles M."/>
            <person name="MacKenzie S."/>
            <person name="Amaro C."/>
        </authorList>
    </citation>
    <scope>NUCLEOTIDE SEQUENCE</scope>
</reference>
<dbReference type="AlphaFoldDB" id="A0A0E9VUQ4"/>
<protein>
    <submittedName>
        <fullName evidence="1">Uncharacterized protein</fullName>
    </submittedName>
</protein>
<proteinExistence type="predicted"/>
<organism evidence="1">
    <name type="scientific">Anguilla anguilla</name>
    <name type="common">European freshwater eel</name>
    <name type="synonym">Muraena anguilla</name>
    <dbReference type="NCBI Taxonomy" id="7936"/>
    <lineage>
        <taxon>Eukaryota</taxon>
        <taxon>Metazoa</taxon>
        <taxon>Chordata</taxon>
        <taxon>Craniata</taxon>
        <taxon>Vertebrata</taxon>
        <taxon>Euteleostomi</taxon>
        <taxon>Actinopterygii</taxon>
        <taxon>Neopterygii</taxon>
        <taxon>Teleostei</taxon>
        <taxon>Anguilliformes</taxon>
        <taxon>Anguillidae</taxon>
        <taxon>Anguilla</taxon>
    </lineage>
</organism>
<accession>A0A0E9VUQ4</accession>
<reference evidence="1" key="1">
    <citation type="submission" date="2014-11" db="EMBL/GenBank/DDBJ databases">
        <authorList>
            <person name="Amaro Gonzalez C."/>
        </authorList>
    </citation>
    <scope>NUCLEOTIDE SEQUENCE</scope>
</reference>
<dbReference type="EMBL" id="GBXM01026693">
    <property type="protein sequence ID" value="JAH81884.1"/>
    <property type="molecule type" value="Transcribed_RNA"/>
</dbReference>
<sequence length="62" mass="6911">MSKMAHGQNLGDGVFGIMTGGLMMRLHYRTLMLLRAVSPQMSCSWKNSPSPVSRTETFFCVD</sequence>